<keyword evidence="9" id="KW-0675">Receptor</keyword>
<feature type="domain" description="TonB-dependent receptor plug" evidence="8">
    <location>
        <begin position="227"/>
        <end position="303"/>
    </location>
</feature>
<dbReference type="InterPro" id="IPR039426">
    <property type="entry name" value="TonB-dep_rcpt-like"/>
</dbReference>
<dbReference type="InterPro" id="IPR012910">
    <property type="entry name" value="Plug_dom"/>
</dbReference>
<dbReference type="SUPFAM" id="SSF56935">
    <property type="entry name" value="Porins"/>
    <property type="match status" value="1"/>
</dbReference>
<dbReference type="Pfam" id="PF07715">
    <property type="entry name" value="Plug"/>
    <property type="match status" value="1"/>
</dbReference>
<dbReference type="RefSeq" id="WP_243324450.1">
    <property type="nucleotide sequence ID" value="NZ_JAKZMM010000015.1"/>
</dbReference>
<dbReference type="Gene3D" id="2.40.170.20">
    <property type="entry name" value="TonB-dependent receptor, beta-barrel domain"/>
    <property type="match status" value="1"/>
</dbReference>
<dbReference type="Proteomes" id="UP001165444">
    <property type="component" value="Unassembled WGS sequence"/>
</dbReference>
<dbReference type="Gene3D" id="2.170.130.10">
    <property type="entry name" value="TonB-dependent receptor, plug domain"/>
    <property type="match status" value="1"/>
</dbReference>
<comment type="caution">
    <text evidence="9">The sequence shown here is derived from an EMBL/GenBank/DDBJ whole genome shotgun (WGS) entry which is preliminary data.</text>
</comment>
<evidence type="ECO:0000256" key="4">
    <source>
        <dbReference type="ARBA" id="ARBA00022692"/>
    </source>
</evidence>
<evidence type="ECO:0000256" key="2">
    <source>
        <dbReference type="ARBA" id="ARBA00022448"/>
    </source>
</evidence>
<dbReference type="PANTHER" id="PTHR30069">
    <property type="entry name" value="TONB-DEPENDENT OUTER MEMBRANE RECEPTOR"/>
    <property type="match status" value="1"/>
</dbReference>
<evidence type="ECO:0000259" key="8">
    <source>
        <dbReference type="Pfam" id="PF07715"/>
    </source>
</evidence>
<dbReference type="InterPro" id="IPR036942">
    <property type="entry name" value="Beta-barrel_TonB_sf"/>
</dbReference>
<dbReference type="Pfam" id="PF13715">
    <property type="entry name" value="CarbopepD_reg_2"/>
    <property type="match status" value="1"/>
</dbReference>
<keyword evidence="3" id="KW-1134">Transmembrane beta strand</keyword>
<keyword evidence="6" id="KW-0472">Membrane</keyword>
<dbReference type="InterPro" id="IPR008969">
    <property type="entry name" value="CarboxyPept-like_regulatory"/>
</dbReference>
<protein>
    <submittedName>
        <fullName evidence="9">TonB-dependent receptor</fullName>
    </submittedName>
</protein>
<evidence type="ECO:0000256" key="5">
    <source>
        <dbReference type="ARBA" id="ARBA00022729"/>
    </source>
</evidence>
<keyword evidence="5" id="KW-0732">Signal</keyword>
<sequence>MKRVSMWIMLCWICFAGVLKAQQEALRLDVSVENASLEQFVRLVEKESGYSFIYGEDVSLRQPITLSVKQQTVGEILEEAFKREPIGFRLEKNHILLFRRPLPKEKRYTICGYVTDRSSAETLIGANILEGIRHTGTYTNSFGFYTLTVPEGEVELNFSYLGYDVQTIRFCLQKDTMIPVQLTANNRLEELLVLSDRKEAGIYATGMSSHDVPLTQIRNTPALLGEADLLKTIQLLPGVQAATEGFSGLYVRGGGPDQNLILLDGIPVYNADHLLGVFSIFTPEAMKRVTLYKGAFPARFGSRLSSVVDIRTNDGDMKQYHGTASLGLLTSKIHLEGPVWKDRTAFNVSVRRTYLDWLARPFLDKDKKYGYYFYDINAKVNHKFSDRSRFFLSFYKGKDHCDYTRNTAYEYDYASYYYNDGMDLNWGNTIAAARWNYVFNHQLFFQATMAYNHYDMKMSTGYQNLDKVHKGETLYVYDSDYHSGIHDYSVQADFDYTPHPAHHLKFGTSYLYHVFQPEVMVSRVKEEEEETVQRDTTYTAISNGDILGHEWSLYAEDDISLGRFRVNAGIYFSLFNTQGKNYFSAQPRLSARYGLTDEVAIKASFTQMAQYVHLLSSSTIALPTDLWVPVTKNIRPMRSDQYALGGYYTGIKGWEFSMEAYYKNMFHVLEYQDGASFLASSSGWEDKVEMGNGRSMGVEFLAQKTSGKTTGWIAYTLAKSDRIFENGNINNGNRFPYKYDRRHNLNFCVNHTFNQQWDVGVSWVFNTGGTVTVAEQRMDVLYPDNNETAGTNYIPARNNFRLPSSHRLNVGVNYRKNARRGTHIWNVSVYNVYNAMTPNLVFMDKEVLEHSITLPSGKPYYWTEVRNHLKKVTLLPCIPSITYTFKF</sequence>
<name>A0ABT0C0D3_9BACT</name>
<evidence type="ECO:0000256" key="6">
    <source>
        <dbReference type="ARBA" id="ARBA00023136"/>
    </source>
</evidence>
<reference evidence="9 10" key="1">
    <citation type="submission" date="2022-03" db="EMBL/GenBank/DDBJ databases">
        <title>Parabacteroides sp. nov. isolated from swine feces.</title>
        <authorList>
            <person name="Bak J.E."/>
        </authorList>
    </citation>
    <scope>NUCLEOTIDE SEQUENCE [LARGE SCALE GENOMIC DNA]</scope>
    <source>
        <strain evidence="9 10">AGMB00274</strain>
    </source>
</reference>
<keyword evidence="7" id="KW-0998">Cell outer membrane</keyword>
<comment type="subcellular location">
    <subcellularLocation>
        <location evidence="1">Cell outer membrane</location>
        <topology evidence="1">Multi-pass membrane protein</topology>
    </subcellularLocation>
</comment>
<dbReference type="InterPro" id="IPR037066">
    <property type="entry name" value="Plug_dom_sf"/>
</dbReference>
<evidence type="ECO:0000256" key="1">
    <source>
        <dbReference type="ARBA" id="ARBA00004571"/>
    </source>
</evidence>
<proteinExistence type="predicted"/>
<keyword evidence="10" id="KW-1185">Reference proteome</keyword>
<accession>A0ABT0C0D3</accession>
<keyword evidence="2" id="KW-0813">Transport</keyword>
<gene>
    <name evidence="9" type="ORF">MUN53_07495</name>
</gene>
<dbReference type="Gene3D" id="2.60.40.1120">
    <property type="entry name" value="Carboxypeptidase-like, regulatory domain"/>
    <property type="match status" value="1"/>
</dbReference>
<dbReference type="PANTHER" id="PTHR30069:SF29">
    <property type="entry name" value="HEMOGLOBIN AND HEMOGLOBIN-HAPTOGLOBIN-BINDING PROTEIN 1-RELATED"/>
    <property type="match status" value="1"/>
</dbReference>
<organism evidence="9 10">
    <name type="scientific">Parabacteroides faecalis</name>
    <dbReference type="NCBI Taxonomy" id="2924040"/>
    <lineage>
        <taxon>Bacteria</taxon>
        <taxon>Pseudomonadati</taxon>
        <taxon>Bacteroidota</taxon>
        <taxon>Bacteroidia</taxon>
        <taxon>Bacteroidales</taxon>
        <taxon>Tannerellaceae</taxon>
        <taxon>Parabacteroides</taxon>
    </lineage>
</organism>
<evidence type="ECO:0000256" key="7">
    <source>
        <dbReference type="ARBA" id="ARBA00023237"/>
    </source>
</evidence>
<evidence type="ECO:0000313" key="10">
    <source>
        <dbReference type="Proteomes" id="UP001165444"/>
    </source>
</evidence>
<evidence type="ECO:0000256" key="3">
    <source>
        <dbReference type="ARBA" id="ARBA00022452"/>
    </source>
</evidence>
<keyword evidence="4" id="KW-0812">Transmembrane</keyword>
<evidence type="ECO:0000313" key="9">
    <source>
        <dbReference type="EMBL" id="MCJ2380451.1"/>
    </source>
</evidence>
<dbReference type="SUPFAM" id="SSF49464">
    <property type="entry name" value="Carboxypeptidase regulatory domain-like"/>
    <property type="match status" value="1"/>
</dbReference>
<dbReference type="EMBL" id="JAKZMM010000015">
    <property type="protein sequence ID" value="MCJ2380451.1"/>
    <property type="molecule type" value="Genomic_DNA"/>
</dbReference>